<keyword evidence="1 6" id="KW-0963">Cytoplasm</keyword>
<dbReference type="AlphaFoldDB" id="A0A4Q0NZH8"/>
<dbReference type="GO" id="GO:0008033">
    <property type="term" value="P:tRNA processing"/>
    <property type="evidence" value="ECO:0007669"/>
    <property type="project" value="UniProtKB-UniRule"/>
</dbReference>
<evidence type="ECO:0000259" key="7">
    <source>
        <dbReference type="Pfam" id="PF05175"/>
    </source>
</evidence>
<proteinExistence type="inferred from homology"/>
<keyword evidence="2 6" id="KW-0489">Methyltransferase</keyword>
<dbReference type="PANTHER" id="PTHR47739">
    <property type="entry name" value="TRNA1(VAL) (ADENINE(37)-N6)-METHYLTRANSFERASE"/>
    <property type="match status" value="1"/>
</dbReference>
<dbReference type="PANTHER" id="PTHR47739:SF1">
    <property type="entry name" value="TRNA1(VAL) (ADENINE(37)-N6)-METHYLTRANSFERASE"/>
    <property type="match status" value="1"/>
</dbReference>
<keyword evidence="3 6" id="KW-0808">Transferase</keyword>
<dbReference type="GO" id="GO:0003676">
    <property type="term" value="F:nucleic acid binding"/>
    <property type="evidence" value="ECO:0007669"/>
    <property type="project" value="InterPro"/>
</dbReference>
<dbReference type="InterPro" id="IPR022882">
    <property type="entry name" value="tRNA_adenine-N6_MeTrfase"/>
</dbReference>
<dbReference type="GO" id="GO:0016430">
    <property type="term" value="F:tRNA (adenine-N6)-methyltransferase activity"/>
    <property type="evidence" value="ECO:0007669"/>
    <property type="project" value="UniProtKB-UniRule"/>
</dbReference>
<dbReference type="InterPro" id="IPR050210">
    <property type="entry name" value="tRNA_Adenine-N(6)_MTase"/>
</dbReference>
<dbReference type="PROSITE" id="PS00092">
    <property type="entry name" value="N6_MTASE"/>
    <property type="match status" value="1"/>
</dbReference>
<dbReference type="InterPro" id="IPR002052">
    <property type="entry name" value="DNA_methylase_N6_adenine_CS"/>
</dbReference>
<evidence type="ECO:0000256" key="3">
    <source>
        <dbReference type="ARBA" id="ARBA00022679"/>
    </source>
</evidence>
<dbReference type="EC" id="2.1.1.223" evidence="6"/>
<keyword evidence="9" id="KW-1185">Reference proteome</keyword>
<reference evidence="8 9" key="1">
    <citation type="submission" date="2018-07" db="EMBL/GenBank/DDBJ databases">
        <title>Leeuwenhoekiella genomics.</title>
        <authorList>
            <person name="Tahon G."/>
            <person name="Willems A."/>
        </authorList>
    </citation>
    <scope>NUCLEOTIDE SEQUENCE [LARGE SCALE GENOMIC DNA]</scope>
    <source>
        <strain evidence="8 9">R-50232</strain>
    </source>
</reference>
<dbReference type="CDD" id="cd02440">
    <property type="entry name" value="AdoMet_MTases"/>
    <property type="match status" value="1"/>
</dbReference>
<comment type="catalytic activity">
    <reaction evidence="6">
        <text>adenosine(37) in tRNA1(Val) + S-adenosyl-L-methionine = N(6)-methyladenosine(37) in tRNA1(Val) + S-adenosyl-L-homocysteine + H(+)</text>
        <dbReference type="Rhea" id="RHEA:43160"/>
        <dbReference type="Rhea" id="RHEA-COMP:10369"/>
        <dbReference type="Rhea" id="RHEA-COMP:10370"/>
        <dbReference type="ChEBI" id="CHEBI:15378"/>
        <dbReference type="ChEBI" id="CHEBI:57856"/>
        <dbReference type="ChEBI" id="CHEBI:59789"/>
        <dbReference type="ChEBI" id="CHEBI:74411"/>
        <dbReference type="ChEBI" id="CHEBI:74449"/>
        <dbReference type="EC" id="2.1.1.223"/>
    </reaction>
</comment>
<comment type="similarity">
    <text evidence="6">Belongs to the methyltransferase superfamily. tRNA (adenine-N(6)-)-methyltransferase family.</text>
</comment>
<dbReference type="GO" id="GO:0032259">
    <property type="term" value="P:methylation"/>
    <property type="evidence" value="ECO:0007669"/>
    <property type="project" value="UniProtKB-KW"/>
</dbReference>
<dbReference type="Pfam" id="PF05175">
    <property type="entry name" value="MTS"/>
    <property type="match status" value="1"/>
</dbReference>
<evidence type="ECO:0000256" key="4">
    <source>
        <dbReference type="ARBA" id="ARBA00022691"/>
    </source>
</evidence>
<dbReference type="SUPFAM" id="SSF53335">
    <property type="entry name" value="S-adenosyl-L-methionine-dependent methyltransferases"/>
    <property type="match status" value="1"/>
</dbReference>
<keyword evidence="4 6" id="KW-0949">S-adenosyl-L-methionine</keyword>
<dbReference type="Gene3D" id="3.40.50.150">
    <property type="entry name" value="Vaccinia Virus protein VP39"/>
    <property type="match status" value="1"/>
</dbReference>
<dbReference type="GO" id="GO:0005737">
    <property type="term" value="C:cytoplasm"/>
    <property type="evidence" value="ECO:0007669"/>
    <property type="project" value="UniProtKB-SubCell"/>
</dbReference>
<protein>
    <recommendedName>
        <fullName evidence="6">tRNA1(Val) (adenine(37)-N6)-methyltransferase</fullName>
        <ecNumber evidence="6">2.1.1.223</ecNumber>
    </recommendedName>
    <alternativeName>
        <fullName evidence="6">tRNA m6A37 methyltransferase</fullName>
    </alternativeName>
</protein>
<comment type="caution">
    <text evidence="8">The sequence shown here is derived from an EMBL/GenBank/DDBJ whole genome shotgun (WGS) entry which is preliminary data.</text>
</comment>
<name>A0A4Q0NZH8_9FLAO</name>
<dbReference type="RefSeq" id="WP_236638708.1">
    <property type="nucleotide sequence ID" value="NZ_QOVI01000001.1"/>
</dbReference>
<dbReference type="EMBL" id="QOVI01000001">
    <property type="protein sequence ID" value="RXG18257.1"/>
    <property type="molecule type" value="Genomic_DNA"/>
</dbReference>
<dbReference type="HAMAP" id="MF_01872">
    <property type="entry name" value="tRNA_methyltr_YfiC"/>
    <property type="match status" value="1"/>
</dbReference>
<evidence type="ECO:0000256" key="1">
    <source>
        <dbReference type="ARBA" id="ARBA00022490"/>
    </source>
</evidence>
<dbReference type="InterPro" id="IPR029063">
    <property type="entry name" value="SAM-dependent_MTases_sf"/>
</dbReference>
<feature type="domain" description="Methyltransferase small" evidence="7">
    <location>
        <begin position="38"/>
        <end position="122"/>
    </location>
</feature>
<comment type="function">
    <text evidence="6">Specifically methylates the adenine in position 37 of tRNA(1)(Val) (anticodon cmo5UAC).</text>
</comment>
<gene>
    <name evidence="8" type="ORF">DSM04_101449</name>
</gene>
<comment type="subcellular location">
    <subcellularLocation>
        <location evidence="6">Cytoplasm</location>
    </subcellularLocation>
</comment>
<organism evidence="8 9">
    <name type="scientific">Leeuwenhoekiella aestuarii</name>
    <dbReference type="NCBI Taxonomy" id="2249426"/>
    <lineage>
        <taxon>Bacteria</taxon>
        <taxon>Pseudomonadati</taxon>
        <taxon>Bacteroidota</taxon>
        <taxon>Flavobacteriia</taxon>
        <taxon>Flavobacteriales</taxon>
        <taxon>Flavobacteriaceae</taxon>
        <taxon>Leeuwenhoekiella</taxon>
    </lineage>
</organism>
<dbReference type="Proteomes" id="UP000289821">
    <property type="component" value="Unassembled WGS sequence"/>
</dbReference>
<keyword evidence="5 6" id="KW-0819">tRNA processing</keyword>
<sequence>MSKPFQFKQFKIEQDRCAMKIGTDGVLLGAWTRIDQKPDSILDIGTGTGVIALMLAQRCSADLVDALELDEDAYEQAVENFEQSPWGDRLFCYHAHLYEFATEIEDTYDLIVCNPPFFEGSVALQEEQTNSKARVNARFEESMPFDLLVASVNQLLNPEGIFSVIIPRMREEEFIKIAAQANLYPSHITHVKGNPEVVSKRSIIEFSRKQNSINKDELIIETTRHQYTQEYIDLVEDFYIKM</sequence>
<evidence type="ECO:0000313" key="8">
    <source>
        <dbReference type="EMBL" id="RXG18257.1"/>
    </source>
</evidence>
<dbReference type="InterPro" id="IPR007848">
    <property type="entry name" value="Small_mtfrase_dom"/>
</dbReference>
<evidence type="ECO:0000313" key="9">
    <source>
        <dbReference type="Proteomes" id="UP000289821"/>
    </source>
</evidence>
<evidence type="ECO:0000256" key="6">
    <source>
        <dbReference type="HAMAP-Rule" id="MF_01872"/>
    </source>
</evidence>
<evidence type="ECO:0000256" key="5">
    <source>
        <dbReference type="ARBA" id="ARBA00022694"/>
    </source>
</evidence>
<accession>A0A4Q0NZH8</accession>
<evidence type="ECO:0000256" key="2">
    <source>
        <dbReference type="ARBA" id="ARBA00022603"/>
    </source>
</evidence>